<reference evidence="2 3" key="1">
    <citation type="submission" date="2024-10" db="EMBL/GenBank/DDBJ databases">
        <title>The Natural Products Discovery Center: Release of the First 8490 Sequenced Strains for Exploring Actinobacteria Biosynthetic Diversity.</title>
        <authorList>
            <person name="Kalkreuter E."/>
            <person name="Kautsar S.A."/>
            <person name="Yang D."/>
            <person name="Bader C.D."/>
            <person name="Teijaro C.N."/>
            <person name="Fluegel L."/>
            <person name="Davis C.M."/>
            <person name="Simpson J.R."/>
            <person name="Lauterbach L."/>
            <person name="Steele A.D."/>
            <person name="Gui C."/>
            <person name="Meng S."/>
            <person name="Li G."/>
            <person name="Viehrig K."/>
            <person name="Ye F."/>
            <person name="Su P."/>
            <person name="Kiefer A.F."/>
            <person name="Nichols A."/>
            <person name="Cepeda A.J."/>
            <person name="Yan W."/>
            <person name="Fan B."/>
            <person name="Jiang Y."/>
            <person name="Adhikari A."/>
            <person name="Zheng C.-J."/>
            <person name="Schuster L."/>
            <person name="Cowan T.M."/>
            <person name="Smanski M.J."/>
            <person name="Chevrette M.G."/>
            <person name="De Carvalho L.P.S."/>
            <person name="Shen B."/>
        </authorList>
    </citation>
    <scope>NUCLEOTIDE SEQUENCE [LARGE SCALE GENOMIC DNA]</scope>
    <source>
        <strain evidence="2 3">NPDC049503</strain>
    </source>
</reference>
<organism evidence="2 3">
    <name type="scientific">Nonomuraea indica</name>
    <dbReference type="NCBI Taxonomy" id="1581193"/>
    <lineage>
        <taxon>Bacteria</taxon>
        <taxon>Bacillati</taxon>
        <taxon>Actinomycetota</taxon>
        <taxon>Actinomycetes</taxon>
        <taxon>Streptosporangiales</taxon>
        <taxon>Streptosporangiaceae</taxon>
        <taxon>Nonomuraea</taxon>
    </lineage>
</organism>
<protein>
    <submittedName>
        <fullName evidence="2">Uncharacterized protein</fullName>
    </submittedName>
</protein>
<feature type="chain" id="PRO_5046834875" evidence="1">
    <location>
        <begin position="30"/>
        <end position="85"/>
    </location>
</feature>
<feature type="signal peptide" evidence="1">
    <location>
        <begin position="1"/>
        <end position="29"/>
    </location>
</feature>
<dbReference type="Proteomes" id="UP001612928">
    <property type="component" value="Unassembled WGS sequence"/>
</dbReference>
<keyword evidence="1" id="KW-0732">Signal</keyword>
<comment type="caution">
    <text evidence="2">The sequence shown here is derived from an EMBL/GenBank/DDBJ whole genome shotgun (WGS) entry which is preliminary data.</text>
</comment>
<proteinExistence type="predicted"/>
<keyword evidence="3" id="KW-1185">Reference proteome</keyword>
<evidence type="ECO:0000313" key="2">
    <source>
        <dbReference type="EMBL" id="MFI7439750.1"/>
    </source>
</evidence>
<dbReference type="RefSeq" id="WP_397019418.1">
    <property type="nucleotide sequence ID" value="NZ_JBITMB010000002.1"/>
</dbReference>
<dbReference type="EMBL" id="JBITMB010000002">
    <property type="protein sequence ID" value="MFI7439750.1"/>
    <property type="molecule type" value="Genomic_DNA"/>
</dbReference>
<evidence type="ECO:0000256" key="1">
    <source>
        <dbReference type="SAM" id="SignalP"/>
    </source>
</evidence>
<evidence type="ECO:0000313" key="3">
    <source>
        <dbReference type="Proteomes" id="UP001612928"/>
    </source>
</evidence>
<name>A0ABW7ZZN2_9ACTN</name>
<accession>A0ABW7ZZN2</accession>
<gene>
    <name evidence="2" type="ORF">ACIBP5_07320</name>
</gene>
<sequence>MIVKTTARLAVSAAVAVSTLTFTVGAAAAATSPVTALGSWYVAATYPNTAQGWRDCGNATVNVYKGHCKLDSETGLYVNLWGYRA</sequence>